<proteinExistence type="predicted"/>
<organism evidence="1">
    <name type="scientific">Candidatus Kentrum sp. FW</name>
    <dbReference type="NCBI Taxonomy" id="2126338"/>
    <lineage>
        <taxon>Bacteria</taxon>
        <taxon>Pseudomonadati</taxon>
        <taxon>Pseudomonadota</taxon>
        <taxon>Gammaproteobacteria</taxon>
        <taxon>Candidatus Kentrum</taxon>
    </lineage>
</organism>
<dbReference type="AlphaFoldDB" id="A0A450TJ38"/>
<accession>A0A450TJ38</accession>
<protein>
    <submittedName>
        <fullName evidence="1">Uncharacterized protein</fullName>
    </submittedName>
</protein>
<sequence length="93" mass="10228">MALRGFETPFNSSLFGKALFPGVFLIRASLPFNPTLQSTALPLGKAQSFGFDVWWGTDGNNGSNVGYTALPLSQWGQLLIYRRVPLSHVNRGR</sequence>
<gene>
    <name evidence="1" type="ORF">BECKFW1821B_GA0114236_11298</name>
</gene>
<evidence type="ECO:0000313" key="1">
    <source>
        <dbReference type="EMBL" id="VFJ67354.1"/>
    </source>
</evidence>
<name>A0A450TJ38_9GAMM</name>
<dbReference type="EMBL" id="CAADFD010000129">
    <property type="protein sequence ID" value="VFJ67354.1"/>
    <property type="molecule type" value="Genomic_DNA"/>
</dbReference>
<reference evidence="1" key="1">
    <citation type="submission" date="2019-02" db="EMBL/GenBank/DDBJ databases">
        <authorList>
            <person name="Gruber-Vodicka R. H."/>
            <person name="Seah K. B. B."/>
        </authorList>
    </citation>
    <scope>NUCLEOTIDE SEQUENCE</scope>
    <source>
        <strain evidence="1">BECK_BZ106</strain>
    </source>
</reference>